<proteinExistence type="predicted"/>
<protein>
    <recommendedName>
        <fullName evidence="3">Acyl-CoA thioesterase</fullName>
    </recommendedName>
</protein>
<organism evidence="1 2">
    <name type="scientific">Nocardioides nanhaiensis</name>
    <dbReference type="NCBI Taxonomy" id="1476871"/>
    <lineage>
        <taxon>Bacteria</taxon>
        <taxon>Bacillati</taxon>
        <taxon>Actinomycetota</taxon>
        <taxon>Actinomycetes</taxon>
        <taxon>Propionibacteriales</taxon>
        <taxon>Nocardioidaceae</taxon>
        <taxon>Nocardioides</taxon>
    </lineage>
</organism>
<sequence length="292" mass="33794">MRHVYECPLRWADLDQLGHVNNVTYVDYLQEARVDLLRSHARRDPGEALTEGVVVVRHEVTYLTPLTFRFRPVKIECWVTEIRAATFTMAYEVFHDDGPDGERTVYLRALTVLSPFLFATEQPRRLTEEEKTTLAAYLEPAPRARPDRFAVDRATAHHYPVHVRFSDVDVYGHVNNVLYFTYLQEARVRWFAEVNRGLETAGPQFVIAQTDVDYRAPLLFRPEPYDLYTRLARLGTRSFSVESEICDGERVLARARVAMVFFDLESGRSREPDPAVRERLEARLERDAVTSG</sequence>
<reference evidence="2" key="1">
    <citation type="journal article" date="2019" name="Int. J. Syst. Evol. Microbiol.">
        <title>The Global Catalogue of Microorganisms (GCM) 10K type strain sequencing project: providing services to taxonomists for standard genome sequencing and annotation.</title>
        <authorList>
            <consortium name="The Broad Institute Genomics Platform"/>
            <consortium name="The Broad Institute Genome Sequencing Center for Infectious Disease"/>
            <person name="Wu L."/>
            <person name="Ma J."/>
        </authorList>
    </citation>
    <scope>NUCLEOTIDE SEQUENCE [LARGE SCALE GENOMIC DNA]</scope>
    <source>
        <strain evidence="2">JCM 18127</strain>
    </source>
</reference>
<name>A0ABP8W3V4_9ACTN</name>
<dbReference type="Gene3D" id="3.10.129.10">
    <property type="entry name" value="Hotdog Thioesterase"/>
    <property type="match status" value="2"/>
</dbReference>
<comment type="caution">
    <text evidence="1">The sequence shown here is derived from an EMBL/GenBank/DDBJ whole genome shotgun (WGS) entry which is preliminary data.</text>
</comment>
<evidence type="ECO:0008006" key="3">
    <source>
        <dbReference type="Google" id="ProtNLM"/>
    </source>
</evidence>
<dbReference type="PANTHER" id="PTHR31793">
    <property type="entry name" value="4-HYDROXYBENZOYL-COA THIOESTERASE FAMILY MEMBER"/>
    <property type="match status" value="1"/>
</dbReference>
<gene>
    <name evidence="1" type="ORF">GCM10023226_16450</name>
</gene>
<dbReference type="PANTHER" id="PTHR31793:SF24">
    <property type="entry name" value="LONG-CHAIN ACYL-COA THIOESTERASE FADM"/>
    <property type="match status" value="1"/>
</dbReference>
<dbReference type="Pfam" id="PF13279">
    <property type="entry name" value="4HBT_2"/>
    <property type="match status" value="2"/>
</dbReference>
<dbReference type="InterPro" id="IPR050563">
    <property type="entry name" value="4-hydroxybenzoyl-CoA_TE"/>
</dbReference>
<dbReference type="SUPFAM" id="SSF54637">
    <property type="entry name" value="Thioesterase/thiol ester dehydrase-isomerase"/>
    <property type="match status" value="2"/>
</dbReference>
<dbReference type="RefSeq" id="WP_345264609.1">
    <property type="nucleotide sequence ID" value="NZ_BAABIM010000002.1"/>
</dbReference>
<evidence type="ECO:0000313" key="2">
    <source>
        <dbReference type="Proteomes" id="UP001500621"/>
    </source>
</evidence>
<dbReference type="Proteomes" id="UP001500621">
    <property type="component" value="Unassembled WGS sequence"/>
</dbReference>
<dbReference type="CDD" id="cd00586">
    <property type="entry name" value="4HBT"/>
    <property type="match status" value="2"/>
</dbReference>
<dbReference type="EMBL" id="BAABIM010000002">
    <property type="protein sequence ID" value="GAA4679965.1"/>
    <property type="molecule type" value="Genomic_DNA"/>
</dbReference>
<accession>A0ABP8W3V4</accession>
<evidence type="ECO:0000313" key="1">
    <source>
        <dbReference type="EMBL" id="GAA4679965.1"/>
    </source>
</evidence>
<keyword evidence="2" id="KW-1185">Reference proteome</keyword>
<dbReference type="InterPro" id="IPR029069">
    <property type="entry name" value="HotDog_dom_sf"/>
</dbReference>